<evidence type="ECO:0000313" key="2">
    <source>
        <dbReference type="Proteomes" id="UP000494165"/>
    </source>
</evidence>
<comment type="caution">
    <text evidence="1">The sequence shown here is derived from an EMBL/GenBank/DDBJ whole genome shotgun (WGS) entry which is preliminary data.</text>
</comment>
<proteinExistence type="predicted"/>
<reference evidence="1 2" key="1">
    <citation type="submission" date="2020-04" db="EMBL/GenBank/DDBJ databases">
        <authorList>
            <person name="Alioto T."/>
            <person name="Alioto T."/>
            <person name="Gomez Garrido J."/>
        </authorList>
    </citation>
    <scope>NUCLEOTIDE SEQUENCE [LARGE SCALE GENOMIC DNA]</scope>
</reference>
<evidence type="ECO:0000313" key="1">
    <source>
        <dbReference type="EMBL" id="CAB3383883.1"/>
    </source>
</evidence>
<organism evidence="1 2">
    <name type="scientific">Cloeon dipterum</name>
    <dbReference type="NCBI Taxonomy" id="197152"/>
    <lineage>
        <taxon>Eukaryota</taxon>
        <taxon>Metazoa</taxon>
        <taxon>Ecdysozoa</taxon>
        <taxon>Arthropoda</taxon>
        <taxon>Hexapoda</taxon>
        <taxon>Insecta</taxon>
        <taxon>Pterygota</taxon>
        <taxon>Palaeoptera</taxon>
        <taxon>Ephemeroptera</taxon>
        <taxon>Pisciforma</taxon>
        <taxon>Baetidae</taxon>
        <taxon>Cloeon</taxon>
    </lineage>
</organism>
<protein>
    <submittedName>
        <fullName evidence="1">Uncharacterized protein</fullName>
    </submittedName>
</protein>
<sequence>MICAGYADNLSYDSSCRTPEKIHTTKLQKDGCPKCYFALQNYQTYKVAVGLFEHHWASICEKRINFGAVAISVDFDTSSMD</sequence>
<gene>
    <name evidence="1" type="ORF">CLODIP_2_CD07174</name>
</gene>
<dbReference type="EMBL" id="CADEPI010000329">
    <property type="protein sequence ID" value="CAB3383883.1"/>
    <property type="molecule type" value="Genomic_DNA"/>
</dbReference>
<accession>A0A8S1DJJ3</accession>
<dbReference type="AlphaFoldDB" id="A0A8S1DJJ3"/>
<keyword evidence="2" id="KW-1185">Reference proteome</keyword>
<name>A0A8S1DJJ3_9INSE</name>
<dbReference type="Proteomes" id="UP000494165">
    <property type="component" value="Unassembled WGS sequence"/>
</dbReference>